<protein>
    <submittedName>
        <fullName evidence="1">Uncharacterized protein</fullName>
    </submittedName>
</protein>
<accession>A0ABR3KUV0</accession>
<evidence type="ECO:0000313" key="2">
    <source>
        <dbReference type="Proteomes" id="UP001558632"/>
    </source>
</evidence>
<gene>
    <name evidence="1" type="ORF">TSPI_06300</name>
</gene>
<name>A0ABR3KUV0_TRISP</name>
<dbReference type="EMBL" id="JBEUSY010000132">
    <property type="protein sequence ID" value="KAL1244403.1"/>
    <property type="molecule type" value="Genomic_DNA"/>
</dbReference>
<reference evidence="1 2" key="1">
    <citation type="submission" date="2024-07" db="EMBL/GenBank/DDBJ databases">
        <title>Enhanced genomic and transcriptomic resources for Trichinella pseudospiralis and T. spiralis underpin the discovery of pronounced molecular differences between stages and species.</title>
        <authorList>
            <person name="Pasi K.K."/>
            <person name="La Rosa G."/>
            <person name="Gomez-Morales M.A."/>
            <person name="Tosini F."/>
            <person name="Sumanam S."/>
            <person name="Young N.D."/>
            <person name="Chang B.C."/>
            <person name="Robin G.B."/>
        </authorList>
    </citation>
    <scope>NUCLEOTIDE SEQUENCE [LARGE SCALE GENOMIC DNA]</scope>
    <source>
        <strain evidence="1">ISS534</strain>
    </source>
</reference>
<evidence type="ECO:0000313" key="1">
    <source>
        <dbReference type="EMBL" id="KAL1244403.1"/>
    </source>
</evidence>
<organism evidence="1 2">
    <name type="scientific">Trichinella spiralis</name>
    <name type="common">Trichina worm</name>
    <dbReference type="NCBI Taxonomy" id="6334"/>
    <lineage>
        <taxon>Eukaryota</taxon>
        <taxon>Metazoa</taxon>
        <taxon>Ecdysozoa</taxon>
        <taxon>Nematoda</taxon>
        <taxon>Enoplea</taxon>
        <taxon>Dorylaimia</taxon>
        <taxon>Trichinellida</taxon>
        <taxon>Trichinellidae</taxon>
        <taxon>Trichinella</taxon>
    </lineage>
</organism>
<comment type="caution">
    <text evidence="1">The sequence shown here is derived from an EMBL/GenBank/DDBJ whole genome shotgun (WGS) entry which is preliminary data.</text>
</comment>
<dbReference type="Proteomes" id="UP001558632">
    <property type="component" value="Unassembled WGS sequence"/>
</dbReference>
<sequence length="157" mass="18431">MLRTEKNSHHFTFRSSVTSVVFEKRFASSNGSVMDPLLMPLRIGTILAIETVRLTGIQSLYILKMWQFDYAFRYYQCSIGKTEVRISSRYKEITFRFVLAMKTFHSVHNAMLIITNVRLERFSHDSSELRHYCFVPITQINRDQMHSQCGSHTSAYF</sequence>
<proteinExistence type="predicted"/>
<keyword evidence="2" id="KW-1185">Reference proteome</keyword>